<evidence type="ECO:0000313" key="4">
    <source>
        <dbReference type="Proteomes" id="UP001595384"/>
    </source>
</evidence>
<keyword evidence="4" id="KW-1185">Reference proteome</keyword>
<dbReference type="InterPro" id="IPR002104">
    <property type="entry name" value="Integrase_catalytic"/>
</dbReference>
<dbReference type="Pfam" id="PF00589">
    <property type="entry name" value="Phage_integrase"/>
    <property type="match status" value="1"/>
</dbReference>
<dbReference type="Proteomes" id="UP001595384">
    <property type="component" value="Unassembled WGS sequence"/>
</dbReference>
<name>A0ABV7C8W7_9VIBR</name>
<accession>A0ABV7C8W7</accession>
<protein>
    <submittedName>
        <fullName evidence="3">Site-specific integrase</fullName>
    </submittedName>
</protein>
<dbReference type="EMBL" id="JBHRSE010000076">
    <property type="protein sequence ID" value="MFC3024487.1"/>
    <property type="molecule type" value="Genomic_DNA"/>
</dbReference>
<keyword evidence="1" id="KW-0233">DNA recombination</keyword>
<comment type="caution">
    <text evidence="3">The sequence shown here is derived from an EMBL/GenBank/DDBJ whole genome shotgun (WGS) entry which is preliminary data.</text>
</comment>
<dbReference type="Gene3D" id="1.10.443.10">
    <property type="entry name" value="Intergrase catalytic core"/>
    <property type="match status" value="1"/>
</dbReference>
<reference evidence="4" key="1">
    <citation type="journal article" date="2019" name="Int. J. Syst. Evol. Microbiol.">
        <title>The Global Catalogue of Microorganisms (GCM) 10K type strain sequencing project: providing services to taxonomists for standard genome sequencing and annotation.</title>
        <authorList>
            <consortium name="The Broad Institute Genomics Platform"/>
            <consortium name="The Broad Institute Genome Sequencing Center for Infectious Disease"/>
            <person name="Wu L."/>
            <person name="Ma J."/>
        </authorList>
    </citation>
    <scope>NUCLEOTIDE SEQUENCE [LARGE SCALE GENOMIC DNA]</scope>
    <source>
        <strain evidence="4">KCTC 62784</strain>
    </source>
</reference>
<dbReference type="CDD" id="cd00397">
    <property type="entry name" value="DNA_BRE_C"/>
    <property type="match status" value="1"/>
</dbReference>
<evidence type="ECO:0000259" key="2">
    <source>
        <dbReference type="Pfam" id="PF00589"/>
    </source>
</evidence>
<dbReference type="RefSeq" id="WP_123014120.1">
    <property type="nucleotide sequence ID" value="NZ_AP024912.1"/>
</dbReference>
<sequence length="718" mass="83486">MINIDDAKHLESVINEQKQVNGYKNYLEDVLKPAIFAGNRDKLEKLPIGFSNGKPLGYIIDDVWELTDYFYPNSGETINLIFRNKDDTVIERNLKFELKILMLSMLWLSPKYYSLKQCKNTLNSLKNFTGQLVEDGENSFSALTYDFIDEWIQAGVTTPDFRVSPTYGCLNKLIIEKDRLPYPIYLKGTLTAKKFDLSIRPDEQYVAIPYRIYKYVLDEASAMIENIYKDRNELYLISQELVSYRKKIDQDYAAYVYKTGKINHLNFSTKGTKGFLDAYNEIPSPTLSNISDLIDKFHIAYRSDRTYKFSDYSPEFVFKGKKIPCEEAREMLVNYTRCCSFIILALTGMRVDELYALHWVNGVNEEDIEGQNVITLNCDISKITKTSQARQVNFVTTLVGKKAYEILNDIMSPLRRSRKNHEQSFFHSNELSFSALAKSSVGNGVTKWVNKVFSDLLILTEEDMKYLTISDPEQKKFKLDDIFLITPHQLRRSFAYYLIGYELLSFPQLKQQFSHFSLAMTRYYAKNASKFQKFVKSSTYDEIRDERIKQQAQMYLNIYMKLFNNERVSGGKGKEFAKKRLEKNSNNQFTDRRLNDMLSLSYWENQIRRKKRHLHVVAPGIICTSSNCSLRTEVNLLECEDCDNDYILDAVYAESRRKEAEINMLYDIENDALTPSSASESYITISAAERIMDSLEIDYEPVSYPKEVSDMLISFIEV</sequence>
<organism evidence="3 4">
    <name type="scientific">Vibrio zhugei</name>
    <dbReference type="NCBI Taxonomy" id="2479546"/>
    <lineage>
        <taxon>Bacteria</taxon>
        <taxon>Pseudomonadati</taxon>
        <taxon>Pseudomonadota</taxon>
        <taxon>Gammaproteobacteria</taxon>
        <taxon>Vibrionales</taxon>
        <taxon>Vibrionaceae</taxon>
        <taxon>Vibrio</taxon>
    </lineage>
</organism>
<gene>
    <name evidence="3" type="ORF">ACFODT_11700</name>
</gene>
<dbReference type="InterPro" id="IPR013762">
    <property type="entry name" value="Integrase-like_cat_sf"/>
</dbReference>
<dbReference type="InterPro" id="IPR011010">
    <property type="entry name" value="DNA_brk_join_enz"/>
</dbReference>
<proteinExistence type="predicted"/>
<feature type="domain" description="Tyr recombinase" evidence="2">
    <location>
        <begin position="339"/>
        <end position="528"/>
    </location>
</feature>
<evidence type="ECO:0000256" key="1">
    <source>
        <dbReference type="ARBA" id="ARBA00023172"/>
    </source>
</evidence>
<dbReference type="SUPFAM" id="SSF56349">
    <property type="entry name" value="DNA breaking-rejoining enzymes"/>
    <property type="match status" value="1"/>
</dbReference>
<evidence type="ECO:0000313" key="3">
    <source>
        <dbReference type="EMBL" id="MFC3024487.1"/>
    </source>
</evidence>